<keyword evidence="2" id="KW-0949">S-adenosyl-L-methionine</keyword>
<dbReference type="PANTHER" id="PTHR32266:SF12">
    <property type="entry name" value="NICOTIANAMINE SYNTHASE 3"/>
    <property type="match status" value="1"/>
</dbReference>
<dbReference type="PANTHER" id="PTHR32266">
    <property type="entry name" value="NICOTIANAMINE SYNTHASE 3"/>
    <property type="match status" value="1"/>
</dbReference>
<reference evidence="3" key="1">
    <citation type="submission" date="2022-07" db="EMBL/GenBank/DDBJ databases">
        <title>Tahibacter sp., a new gammaproteobacterium isolated from the silt sample collected at pig farm.</title>
        <authorList>
            <person name="Chen H."/>
        </authorList>
    </citation>
    <scope>NUCLEOTIDE SEQUENCE</scope>
    <source>
        <strain evidence="3">P2K</strain>
    </source>
</reference>
<dbReference type="Pfam" id="PF03059">
    <property type="entry name" value="NAS"/>
    <property type="match status" value="1"/>
</dbReference>
<evidence type="ECO:0000256" key="1">
    <source>
        <dbReference type="ARBA" id="ARBA00022679"/>
    </source>
</evidence>
<accession>A0ABT1QM61</accession>
<dbReference type="Proteomes" id="UP001165498">
    <property type="component" value="Unassembled WGS sequence"/>
</dbReference>
<evidence type="ECO:0008006" key="5">
    <source>
        <dbReference type="Google" id="ProtNLM"/>
    </source>
</evidence>
<keyword evidence="1" id="KW-0808">Transferase</keyword>
<dbReference type="EMBL" id="JANFQO010000002">
    <property type="protein sequence ID" value="MCQ4163611.1"/>
    <property type="molecule type" value="Genomic_DNA"/>
</dbReference>
<proteinExistence type="predicted"/>
<evidence type="ECO:0000256" key="2">
    <source>
        <dbReference type="ARBA" id="ARBA00022691"/>
    </source>
</evidence>
<dbReference type="InterPro" id="IPR029063">
    <property type="entry name" value="SAM-dependent_MTases_sf"/>
</dbReference>
<keyword evidence="4" id="KW-1185">Reference proteome</keyword>
<evidence type="ECO:0000313" key="3">
    <source>
        <dbReference type="EMBL" id="MCQ4163611.1"/>
    </source>
</evidence>
<name>A0ABT1QM61_9GAMM</name>
<dbReference type="RefSeq" id="WP_255910991.1">
    <property type="nucleotide sequence ID" value="NZ_JANFQO010000002.1"/>
</dbReference>
<dbReference type="InterPro" id="IPR004298">
    <property type="entry name" value="Nicotian_synth"/>
</dbReference>
<protein>
    <recommendedName>
        <fullName evidence="5">Nicotianamine synthase-like protein</fullName>
    </recommendedName>
</protein>
<dbReference type="Gene3D" id="3.40.50.150">
    <property type="entry name" value="Vaccinia Virus protein VP39"/>
    <property type="match status" value="1"/>
</dbReference>
<comment type="caution">
    <text evidence="3">The sequence shown here is derived from an EMBL/GenBank/DDBJ whole genome shotgun (WGS) entry which is preliminary data.</text>
</comment>
<dbReference type="SUPFAM" id="SSF53335">
    <property type="entry name" value="S-adenosyl-L-methionine-dependent methyltransferases"/>
    <property type="match status" value="1"/>
</dbReference>
<gene>
    <name evidence="3" type="ORF">NM961_02690</name>
</gene>
<evidence type="ECO:0000313" key="4">
    <source>
        <dbReference type="Proteomes" id="UP001165498"/>
    </source>
</evidence>
<sequence length="298" mass="33423">MHADMWEAGSLDEVLDGGDSPQAKLEHILHCKSPFHAHVDKAAEFIRSNRGLIDSPRHNFAILDPLIENIESRIFFAREADELAFSVKHDRDSLKLLNDAYCSWETALEQIFAKRLCSGSASSLHDYRLNKRFQRLLQRETSLLRGKNPRRALFIGSGPFPISAIWLHRNLGIPVDGLDVSLDAVERSRELIDKLGLSGSIGIIHEDSRSYNVSEYDVIIVALLAKPKQLILENIHSSAKDSCEIICRTSFGLRSVIYEPTLVTHEILERFSIEDARIVTGSTDDTISSLLLKKLPAA</sequence>
<organism evidence="3 4">
    <name type="scientific">Tahibacter harae</name>
    <dbReference type="NCBI Taxonomy" id="2963937"/>
    <lineage>
        <taxon>Bacteria</taxon>
        <taxon>Pseudomonadati</taxon>
        <taxon>Pseudomonadota</taxon>
        <taxon>Gammaproteobacteria</taxon>
        <taxon>Lysobacterales</taxon>
        <taxon>Rhodanobacteraceae</taxon>
        <taxon>Tahibacter</taxon>
    </lineage>
</organism>